<evidence type="ECO:0000259" key="7">
    <source>
        <dbReference type="PROSITE" id="PS50023"/>
    </source>
</evidence>
<organism evidence="8 9">
    <name type="scientific">Aureococcus anophagefferens</name>
    <name type="common">Harmful bloom alga</name>
    <dbReference type="NCBI Taxonomy" id="44056"/>
    <lineage>
        <taxon>Eukaryota</taxon>
        <taxon>Sar</taxon>
        <taxon>Stramenopiles</taxon>
        <taxon>Ochrophyta</taxon>
        <taxon>Pelagophyceae</taxon>
        <taxon>Pelagomonadales</taxon>
        <taxon>Pelagomonadaceae</taxon>
        <taxon>Aureococcus</taxon>
    </lineage>
</organism>
<reference evidence="8 9" key="1">
    <citation type="submission" date="2024-03" db="EMBL/GenBank/DDBJ databases">
        <title>Aureococcus anophagefferens CCMP1851 and Kratosvirus quantuckense: Draft genome of a second virus-susceptible host strain in the model system.</title>
        <authorList>
            <person name="Chase E."/>
            <person name="Truchon A.R."/>
            <person name="Schepens W."/>
            <person name="Wilhelm S.W."/>
        </authorList>
    </citation>
    <scope>NUCLEOTIDE SEQUENCE [LARGE SCALE GENOMIC DNA]</scope>
    <source>
        <strain evidence="8 9">CCMP1851</strain>
    </source>
</reference>
<feature type="region of interest" description="Disordered" evidence="6">
    <location>
        <begin position="345"/>
        <end position="371"/>
    </location>
</feature>
<evidence type="ECO:0000256" key="1">
    <source>
        <dbReference type="ARBA" id="ARBA00022723"/>
    </source>
</evidence>
<dbReference type="PANTHER" id="PTHR24205:SF16">
    <property type="entry name" value="GH01042P-RELATED"/>
    <property type="match status" value="1"/>
</dbReference>
<evidence type="ECO:0000313" key="8">
    <source>
        <dbReference type="EMBL" id="KAK7237543.1"/>
    </source>
</evidence>
<evidence type="ECO:0000256" key="6">
    <source>
        <dbReference type="SAM" id="MobiDB-lite"/>
    </source>
</evidence>
<dbReference type="EMBL" id="JBBJCI010000249">
    <property type="protein sequence ID" value="KAK7237543.1"/>
    <property type="molecule type" value="Genomic_DNA"/>
</dbReference>
<dbReference type="PROSITE" id="PS00478">
    <property type="entry name" value="LIM_DOMAIN_1"/>
    <property type="match status" value="1"/>
</dbReference>
<evidence type="ECO:0000256" key="4">
    <source>
        <dbReference type="ARBA" id="ARBA00023038"/>
    </source>
</evidence>
<dbReference type="InterPro" id="IPR001781">
    <property type="entry name" value="Znf_LIM"/>
</dbReference>
<feature type="domain" description="LIM zinc-binding" evidence="7">
    <location>
        <begin position="228"/>
        <end position="291"/>
    </location>
</feature>
<evidence type="ECO:0000256" key="5">
    <source>
        <dbReference type="PROSITE-ProRule" id="PRU00125"/>
    </source>
</evidence>
<dbReference type="SUPFAM" id="SSF57716">
    <property type="entry name" value="Glucocorticoid receptor-like (DNA-binding domain)"/>
    <property type="match status" value="1"/>
</dbReference>
<dbReference type="SMART" id="SM00132">
    <property type="entry name" value="LIM"/>
    <property type="match status" value="1"/>
</dbReference>
<keyword evidence="9" id="KW-1185">Reference proteome</keyword>
<dbReference type="Proteomes" id="UP001363151">
    <property type="component" value="Unassembled WGS sequence"/>
</dbReference>
<keyword evidence="4 5" id="KW-0440">LIM domain</keyword>
<dbReference type="Pfam" id="PF00412">
    <property type="entry name" value="LIM"/>
    <property type="match status" value="1"/>
</dbReference>
<keyword evidence="1 5" id="KW-0479">Metal-binding</keyword>
<accession>A0ABR1FSM6</accession>
<dbReference type="PANTHER" id="PTHR24205">
    <property type="entry name" value="FOUR AND A HALF LIM DOMAINS PROTEIN"/>
    <property type="match status" value="1"/>
</dbReference>
<dbReference type="CDD" id="cd08368">
    <property type="entry name" value="LIM"/>
    <property type="match status" value="1"/>
</dbReference>
<gene>
    <name evidence="8" type="ORF">SO694_00099062</name>
</gene>
<comment type="caution">
    <text evidence="8">The sequence shown here is derived from an EMBL/GenBank/DDBJ whole genome shotgun (WGS) entry which is preliminary data.</text>
</comment>
<evidence type="ECO:0000256" key="2">
    <source>
        <dbReference type="ARBA" id="ARBA00022737"/>
    </source>
</evidence>
<dbReference type="InterPro" id="IPR035940">
    <property type="entry name" value="CAP_sf"/>
</dbReference>
<keyword evidence="3 5" id="KW-0862">Zinc</keyword>
<dbReference type="Gene3D" id="2.10.110.10">
    <property type="entry name" value="Cysteine Rich Protein"/>
    <property type="match status" value="1"/>
</dbReference>
<dbReference type="PROSITE" id="PS50023">
    <property type="entry name" value="LIM_DOMAIN_2"/>
    <property type="match status" value="1"/>
</dbReference>
<evidence type="ECO:0000313" key="9">
    <source>
        <dbReference type="Proteomes" id="UP001363151"/>
    </source>
</evidence>
<protein>
    <recommendedName>
        <fullName evidence="7">LIM zinc-binding domain-containing protein</fullName>
    </recommendedName>
</protein>
<keyword evidence="2" id="KW-0677">Repeat</keyword>
<proteinExistence type="predicted"/>
<sequence length="371" mass="38961">MEHAALELDVLAALAAARTRPQDVAARLKARLKCYRGAQYAAPGRTPKQTKEGAAACKDALTFLARLEGPLEPVAAAPEGLRLAGVDHVLDVGVEGVASHRGTDDSSSTDRNGRYGAWGGATGECIWYGNLANGATGASIVDDLVVDDGVRSRGHRLCVYDARWTVAAVAAGAHATYANMVAVEFAATFENDDAGVEARLRNPPPPRVRGAGAAARGGTCWDLGNCQRNCRGCALPVKGGTVVELPDGRKWHEACFVCSRCGDSVAGKDKRKKDEGGYIFCAPCHVELYAPACVVCGAKIDGDRINMGNGAYHHPGCKKPPAKKKKAKRRVGPKALANLYAGLDEQPAAGDAPPAQLPRGSQRVLPTTCTR</sequence>
<name>A0ABR1FSM6_AURAN</name>
<evidence type="ECO:0000256" key="3">
    <source>
        <dbReference type="ARBA" id="ARBA00022833"/>
    </source>
</evidence>
<dbReference type="Gene3D" id="3.40.33.10">
    <property type="entry name" value="CAP"/>
    <property type="match status" value="1"/>
</dbReference>